<evidence type="ECO:0000256" key="1">
    <source>
        <dbReference type="ARBA" id="ARBA00022803"/>
    </source>
</evidence>
<dbReference type="KEGG" id="mbr:MONBRDRAFT_31936"/>
<gene>
    <name evidence="2" type="ORF">MONBRDRAFT_31936</name>
</gene>
<dbReference type="STRING" id="81824.A9UWD2"/>
<dbReference type="GO" id="GO:0051301">
    <property type="term" value="P:cell division"/>
    <property type="evidence" value="ECO:0000318"/>
    <property type="project" value="GO_Central"/>
</dbReference>
<dbReference type="InterPro" id="IPR019734">
    <property type="entry name" value="TPR_rpt"/>
</dbReference>
<proteinExistence type="predicted"/>
<dbReference type="AlphaFoldDB" id="A9UWD2"/>
<dbReference type="RefSeq" id="XP_001744593.1">
    <property type="nucleotide sequence ID" value="XM_001744541.1"/>
</dbReference>
<dbReference type="Gene3D" id="1.25.40.10">
    <property type="entry name" value="Tetratricopeptide repeat domain"/>
    <property type="match status" value="2"/>
</dbReference>
<dbReference type="InterPro" id="IPR011990">
    <property type="entry name" value="TPR-like_helical_dom_sf"/>
</dbReference>
<protein>
    <submittedName>
        <fullName evidence="2">Uncharacterized protein</fullName>
    </submittedName>
</protein>
<keyword evidence="1" id="KW-0802">TPR repeat</keyword>
<dbReference type="eggNOG" id="KOG1174">
    <property type="taxonomic scope" value="Eukaryota"/>
</dbReference>
<organism evidence="2 3">
    <name type="scientific">Monosiga brevicollis</name>
    <name type="common">Choanoflagellate</name>
    <dbReference type="NCBI Taxonomy" id="81824"/>
    <lineage>
        <taxon>Eukaryota</taxon>
        <taxon>Choanoflagellata</taxon>
        <taxon>Craspedida</taxon>
        <taxon>Salpingoecidae</taxon>
        <taxon>Monosiga</taxon>
    </lineage>
</organism>
<name>A9UWD2_MONBE</name>
<dbReference type="SUPFAM" id="SSF48452">
    <property type="entry name" value="TPR-like"/>
    <property type="match status" value="2"/>
</dbReference>
<dbReference type="Pfam" id="PF13181">
    <property type="entry name" value="TPR_8"/>
    <property type="match status" value="2"/>
</dbReference>
<accession>A9UWD2</accession>
<dbReference type="InParanoid" id="A9UWD2"/>
<dbReference type="EMBL" id="CH991547">
    <property type="protein sequence ID" value="EDQ90542.1"/>
    <property type="molecule type" value="Genomic_DNA"/>
</dbReference>
<keyword evidence="3" id="KW-1185">Reference proteome</keyword>
<evidence type="ECO:0000313" key="2">
    <source>
        <dbReference type="EMBL" id="EDQ90542.1"/>
    </source>
</evidence>
<sequence>MLGDTAPRWDIPVPSGYSFASVDLEAIKSRMTSLLDQELYESASILGESVRLHLHGLHVYRPAASLDPLLARAYRRQGDVKRAKIVLNSALQHCTGTEEPMLWNELLECHLQLHDHESANKLLLQVNLDLIPPSILIRVARFVQVRDRHHAIRLLKKALAQEPYALEAQAMLLKLQTDVREAELTTKACRYDKALYWWPAAAAAHACEGLGDVLEAVKHVELGLQVAPHSTYLLGLLGSLRYMHGNMAASIMAFDKAWEGDNHLARRFMPTYAILLQTCGRQNELQALAGAMMDANPQQPEAWQVAAEYMSLMCNSQEDIALCTDYADKGKAFVQRALELDPLCHEAQVTAGFLYIRLGQMDDARFTFRKSLALGSTFRAHQGLTRSMLGLKRYREAIQTVLPLPAKAKTTKNNGNVGESDTCLCLMAVQVAKDYAEKMKKSPRALALLGHVCNNFSDGSARARRAFTQALALDAHCIDAIFGMCEVYAREKQFQMGIDLLERHASYFRTDTIYNRLGNLYMDNNDPATALEYFKISRTLTLQTTVVDRLIASAQHRLNGTSEEE</sequence>
<reference evidence="2 3" key="1">
    <citation type="journal article" date="2008" name="Nature">
        <title>The genome of the choanoflagellate Monosiga brevicollis and the origin of metazoans.</title>
        <authorList>
            <consortium name="JGI Sequencing"/>
            <person name="King N."/>
            <person name="Westbrook M.J."/>
            <person name="Young S.L."/>
            <person name="Kuo A."/>
            <person name="Abedin M."/>
            <person name="Chapman J."/>
            <person name="Fairclough S."/>
            <person name="Hellsten U."/>
            <person name="Isogai Y."/>
            <person name="Letunic I."/>
            <person name="Marr M."/>
            <person name="Pincus D."/>
            <person name="Putnam N."/>
            <person name="Rokas A."/>
            <person name="Wright K.J."/>
            <person name="Zuzow R."/>
            <person name="Dirks W."/>
            <person name="Good M."/>
            <person name="Goodstein D."/>
            <person name="Lemons D."/>
            <person name="Li W."/>
            <person name="Lyons J.B."/>
            <person name="Morris A."/>
            <person name="Nichols S."/>
            <person name="Richter D.J."/>
            <person name="Salamov A."/>
            <person name="Bork P."/>
            <person name="Lim W.A."/>
            <person name="Manning G."/>
            <person name="Miller W.T."/>
            <person name="McGinnis W."/>
            <person name="Shapiro H."/>
            <person name="Tjian R."/>
            <person name="Grigoriev I.V."/>
            <person name="Rokhsar D."/>
        </authorList>
    </citation>
    <scope>NUCLEOTIDE SEQUENCE [LARGE SCALE GENOMIC DNA]</scope>
    <source>
        <strain evidence="3">MX1 / ATCC 50154</strain>
    </source>
</reference>
<evidence type="ECO:0000313" key="3">
    <source>
        <dbReference type="Proteomes" id="UP000001357"/>
    </source>
</evidence>
<dbReference type="Proteomes" id="UP000001357">
    <property type="component" value="Unassembled WGS sequence"/>
</dbReference>
<dbReference type="PANTHER" id="PTHR12558">
    <property type="entry name" value="CELL DIVISION CYCLE 16,23,27"/>
    <property type="match status" value="1"/>
</dbReference>
<dbReference type="GeneID" id="5889801"/>
<dbReference type="PANTHER" id="PTHR12558:SF51">
    <property type="entry name" value="TPR-LIKE PROTEIN"/>
    <property type="match status" value="1"/>
</dbReference>
<dbReference type="SMART" id="SM00028">
    <property type="entry name" value="TPR"/>
    <property type="match status" value="4"/>
</dbReference>